<dbReference type="Pfam" id="PF00535">
    <property type="entry name" value="Glycos_transf_2"/>
    <property type="match status" value="1"/>
</dbReference>
<gene>
    <name evidence="2" type="ORF">ICL16_03620</name>
</gene>
<dbReference type="RefSeq" id="WP_190825524.1">
    <property type="nucleotide sequence ID" value="NZ_CAWPPI010000013.1"/>
</dbReference>
<keyword evidence="3" id="KW-1185">Reference proteome</keyword>
<evidence type="ECO:0000313" key="2">
    <source>
        <dbReference type="EMBL" id="MBD2771236.1"/>
    </source>
</evidence>
<dbReference type="AlphaFoldDB" id="A0A8J6XF11"/>
<dbReference type="InterPro" id="IPR050834">
    <property type="entry name" value="Glycosyltransf_2"/>
</dbReference>
<sequence>MPLISVVIPCYNAERFLAETVESVLRQTFTDYEIILIDDGSTDGTAEVIKSFGDRVRSEFGVNKGASAARNRGTQLAQGKFIQYVDADDLLMPDALASRVNALQSEKADVAYSDWQRLEEKKSEFQPGAVISRKIEDVHPEPQIALFTDFWAPPAAILYSREIVQAIGGWNETLPIIQDARFLLDAALMGAKFVYVPGGGCQYRVHKSNSLSRRNRPEFFQDIYRNACQVEAFWQHNGGLTKSRIRALIQVYDMTARSLFIVNEQMFKDNLHRLYQLEPRFRPTWPKLAGIALALMGKNQATILLKLLGKPPIDL</sequence>
<evidence type="ECO:0000259" key="1">
    <source>
        <dbReference type="Pfam" id="PF00535"/>
    </source>
</evidence>
<evidence type="ECO:0000313" key="3">
    <source>
        <dbReference type="Proteomes" id="UP000629098"/>
    </source>
</evidence>
<feature type="domain" description="Glycosyltransferase 2-like" evidence="1">
    <location>
        <begin position="5"/>
        <end position="128"/>
    </location>
</feature>
<name>A0A8J6XF11_9CYAN</name>
<organism evidence="2 3">
    <name type="scientific">Iningainema tapete BLCC-T55</name>
    <dbReference type="NCBI Taxonomy" id="2748662"/>
    <lineage>
        <taxon>Bacteria</taxon>
        <taxon>Bacillati</taxon>
        <taxon>Cyanobacteriota</taxon>
        <taxon>Cyanophyceae</taxon>
        <taxon>Nostocales</taxon>
        <taxon>Scytonemataceae</taxon>
        <taxon>Iningainema tapete</taxon>
    </lineage>
</organism>
<protein>
    <submittedName>
        <fullName evidence="2">Glycosyltransferase</fullName>
    </submittedName>
</protein>
<reference evidence="2" key="1">
    <citation type="submission" date="2020-09" db="EMBL/GenBank/DDBJ databases">
        <title>Iningainema tapete sp. nov. (Scytonemataceae, Cyanobacteria) from greenhouses in central Florida (USA) produces two types of nodularin with biosynthetic potential for microcystin-LR and anabaenopeptins.</title>
        <authorList>
            <person name="Berthold D.E."/>
            <person name="Lefler F.W."/>
            <person name="Huang I.-S."/>
            <person name="Abdulla H."/>
            <person name="Zimba P.V."/>
            <person name="Laughinghouse H.D. IV."/>
        </authorList>
    </citation>
    <scope>NUCLEOTIDE SEQUENCE</scope>
    <source>
        <strain evidence="2">BLCCT55</strain>
    </source>
</reference>
<dbReference type="Gene3D" id="3.90.550.10">
    <property type="entry name" value="Spore Coat Polysaccharide Biosynthesis Protein SpsA, Chain A"/>
    <property type="match status" value="1"/>
</dbReference>
<proteinExistence type="predicted"/>
<dbReference type="Proteomes" id="UP000629098">
    <property type="component" value="Unassembled WGS sequence"/>
</dbReference>
<dbReference type="PANTHER" id="PTHR43685:SF11">
    <property type="entry name" value="GLYCOSYLTRANSFERASE TAGX-RELATED"/>
    <property type="match status" value="1"/>
</dbReference>
<dbReference type="PANTHER" id="PTHR43685">
    <property type="entry name" value="GLYCOSYLTRANSFERASE"/>
    <property type="match status" value="1"/>
</dbReference>
<comment type="caution">
    <text evidence="2">The sequence shown here is derived from an EMBL/GenBank/DDBJ whole genome shotgun (WGS) entry which is preliminary data.</text>
</comment>
<dbReference type="InterPro" id="IPR029044">
    <property type="entry name" value="Nucleotide-diphossugar_trans"/>
</dbReference>
<dbReference type="EMBL" id="JACXAE010000013">
    <property type="protein sequence ID" value="MBD2771236.1"/>
    <property type="molecule type" value="Genomic_DNA"/>
</dbReference>
<dbReference type="SUPFAM" id="SSF53448">
    <property type="entry name" value="Nucleotide-diphospho-sugar transferases"/>
    <property type="match status" value="1"/>
</dbReference>
<dbReference type="InterPro" id="IPR001173">
    <property type="entry name" value="Glyco_trans_2-like"/>
</dbReference>
<accession>A0A8J6XF11</accession>